<evidence type="ECO:0000256" key="2">
    <source>
        <dbReference type="ARBA" id="ARBA00008829"/>
    </source>
</evidence>
<protein>
    <submittedName>
        <fullName evidence="7">D-hydantoinase</fullName>
    </submittedName>
</protein>
<comment type="cofactor">
    <cofactor evidence="1">
        <name>Zn(2+)</name>
        <dbReference type="ChEBI" id="CHEBI:29105"/>
    </cofactor>
</comment>
<keyword evidence="4" id="KW-0378">Hydrolase</keyword>
<dbReference type="PANTHER" id="PTHR11647:SF1">
    <property type="entry name" value="COLLAPSIN RESPONSE MEDIATOR PROTEIN"/>
    <property type="match status" value="1"/>
</dbReference>
<dbReference type="GO" id="GO:0005829">
    <property type="term" value="C:cytosol"/>
    <property type="evidence" value="ECO:0007669"/>
    <property type="project" value="TreeGrafter"/>
</dbReference>
<dbReference type="InterPro" id="IPR032466">
    <property type="entry name" value="Metal_Hydrolase"/>
</dbReference>
<dbReference type="Pfam" id="PF01979">
    <property type="entry name" value="Amidohydro_1"/>
    <property type="match status" value="1"/>
</dbReference>
<dbReference type="SUPFAM" id="SSF51556">
    <property type="entry name" value="Metallo-dependent hydrolases"/>
    <property type="match status" value="1"/>
</dbReference>
<dbReference type="Gene3D" id="3.20.20.140">
    <property type="entry name" value="Metal-dependent hydrolases"/>
    <property type="match status" value="1"/>
</dbReference>
<feature type="domain" description="Amidohydrolase-related" evidence="6">
    <location>
        <begin position="48"/>
        <end position="436"/>
    </location>
</feature>
<dbReference type="Proteomes" id="UP000005104">
    <property type="component" value="Chromosome"/>
</dbReference>
<dbReference type="GO" id="GO:0016812">
    <property type="term" value="F:hydrolase activity, acting on carbon-nitrogen (but not peptide) bonds, in cyclic amides"/>
    <property type="evidence" value="ECO:0007669"/>
    <property type="project" value="TreeGrafter"/>
</dbReference>
<dbReference type="InterPro" id="IPR006680">
    <property type="entry name" value="Amidohydro-rel"/>
</dbReference>
<dbReference type="RefSeq" id="WP_007782210.1">
    <property type="nucleotide sequence ID" value="NZ_CM001441.1"/>
</dbReference>
<dbReference type="AlphaFoldDB" id="H5XUL4"/>
<proteinExistence type="inferred from homology"/>
<reference evidence="7 8" key="1">
    <citation type="submission" date="2011-11" db="EMBL/GenBank/DDBJ databases">
        <title>The Noncontiguous Finished genome of Desulfosporosinus youngiae DSM 17734.</title>
        <authorList>
            <consortium name="US DOE Joint Genome Institute (JGI-PGF)"/>
            <person name="Lucas S."/>
            <person name="Han J."/>
            <person name="Lapidus A."/>
            <person name="Cheng J.-F."/>
            <person name="Goodwin L."/>
            <person name="Pitluck S."/>
            <person name="Peters L."/>
            <person name="Ovchinnikova G."/>
            <person name="Lu M."/>
            <person name="Land M.L."/>
            <person name="Hauser L."/>
            <person name="Pester M."/>
            <person name="Spring S."/>
            <person name="Ollivier B."/>
            <person name="Rattei T."/>
            <person name="Klenk H.-P."/>
            <person name="Wagner M."/>
            <person name="Loy A."/>
            <person name="Woyke T.J."/>
        </authorList>
    </citation>
    <scope>NUCLEOTIDE SEQUENCE [LARGE SCALE GENOMIC DNA]</scope>
    <source>
        <strain evidence="7 8">DSM 17734</strain>
    </source>
</reference>
<evidence type="ECO:0000313" key="7">
    <source>
        <dbReference type="EMBL" id="EHQ89032.1"/>
    </source>
</evidence>
<dbReference type="InterPro" id="IPR011059">
    <property type="entry name" value="Metal-dep_hydrolase_composite"/>
</dbReference>
<dbReference type="Gene3D" id="2.30.40.10">
    <property type="entry name" value="Urease, subunit C, domain 1"/>
    <property type="match status" value="1"/>
</dbReference>
<comment type="PTM">
    <text evidence="5">Carbamylation allows a single lysine to coordinate two divalent metal cations.</text>
</comment>
<dbReference type="eggNOG" id="COG0044">
    <property type="taxonomic scope" value="Bacteria"/>
</dbReference>
<evidence type="ECO:0000259" key="6">
    <source>
        <dbReference type="Pfam" id="PF01979"/>
    </source>
</evidence>
<dbReference type="STRING" id="768710.DesyoDRAFT_1921"/>
<feature type="modified residue" description="N6-carboxylysine" evidence="5">
    <location>
        <position position="149"/>
    </location>
</feature>
<dbReference type="CDD" id="cd01314">
    <property type="entry name" value="D-HYD"/>
    <property type="match status" value="1"/>
</dbReference>
<dbReference type="OrthoDB" id="9765462at2"/>
<dbReference type="HOGENOM" id="CLU_015572_2_0_9"/>
<keyword evidence="3" id="KW-0479">Metal-binding</keyword>
<keyword evidence="8" id="KW-1185">Reference proteome</keyword>
<dbReference type="SUPFAM" id="SSF51338">
    <property type="entry name" value="Composite domain of metallo-dependent hydrolases"/>
    <property type="match status" value="2"/>
</dbReference>
<sequence length="463" mass="51020">MLIQNGTIITDKSSIKADLRIKDGIITEIAANLIPESNEEIVNAGGMLVMPGGIDVHTHMDLDVGIARATDDFYTGTVAAACGGTTTIVDHLAFGPEGCSIRHQLDHYHTLAEGKAVIDYSFHGVIGHVDDAILKEVEELVGEGITSHKFYLTYGQKLTDREFFLLMRKAKELGIMLTVHPENHDMVGCLKELLIEQGKTSPIYHAVSHPVESEAEAINRLILFAHVADDAPLYIVHLSCEMGLDYIRQARQRGQKNLFAETCPQYLVLDESRYREPGDAGLKYIMSPPLRTTKDNQALWLGLQDGSIQTVATDHCPFFLKGEKQLGKDNFAKTPNGAPGVEPRMALLFSEGVSAGRIDAQRYVEITSTNPAKLFGLYPRKGTLEKGSDGDILIVDPSVELTLTHGMLHENVDYTPYEGISLRGYPYMTISRGKIVAKEGCFLGEKGSGKFIKRNLPILRNIR</sequence>
<dbReference type="PANTHER" id="PTHR11647">
    <property type="entry name" value="HYDRANTOINASE/DIHYDROPYRIMIDINASE FAMILY MEMBER"/>
    <property type="match status" value="1"/>
</dbReference>
<evidence type="ECO:0000256" key="3">
    <source>
        <dbReference type="ARBA" id="ARBA00022723"/>
    </source>
</evidence>
<evidence type="ECO:0000256" key="5">
    <source>
        <dbReference type="PIRSR" id="PIRSR611778-50"/>
    </source>
</evidence>
<dbReference type="FunFam" id="3.20.20.140:FF:000174">
    <property type="entry name" value="Dihydropyrimidinase-related protein 2"/>
    <property type="match status" value="1"/>
</dbReference>
<dbReference type="InterPro" id="IPR011778">
    <property type="entry name" value="Hydantoinase/dihydroPyrase"/>
</dbReference>
<evidence type="ECO:0000313" key="8">
    <source>
        <dbReference type="Proteomes" id="UP000005104"/>
    </source>
</evidence>
<organism evidence="7 8">
    <name type="scientific">Desulfosporosinus youngiae DSM 17734</name>
    <dbReference type="NCBI Taxonomy" id="768710"/>
    <lineage>
        <taxon>Bacteria</taxon>
        <taxon>Bacillati</taxon>
        <taxon>Bacillota</taxon>
        <taxon>Clostridia</taxon>
        <taxon>Eubacteriales</taxon>
        <taxon>Desulfitobacteriaceae</taxon>
        <taxon>Desulfosporosinus</taxon>
    </lineage>
</organism>
<evidence type="ECO:0000256" key="1">
    <source>
        <dbReference type="ARBA" id="ARBA00001947"/>
    </source>
</evidence>
<accession>H5XUL4</accession>
<gene>
    <name evidence="7" type="ORF">DesyoDRAFT_1921</name>
</gene>
<dbReference type="NCBIfam" id="TIGR02033">
    <property type="entry name" value="D-hydantoinase"/>
    <property type="match status" value="1"/>
</dbReference>
<dbReference type="GO" id="GO:0046872">
    <property type="term" value="F:metal ion binding"/>
    <property type="evidence" value="ECO:0007669"/>
    <property type="project" value="UniProtKB-KW"/>
</dbReference>
<name>H5XUL4_9FIRM</name>
<comment type="similarity">
    <text evidence="2">Belongs to the metallo-dependent hydrolases superfamily. Hydantoinase/dihydropyrimidinase family.</text>
</comment>
<dbReference type="EMBL" id="CM001441">
    <property type="protein sequence ID" value="EHQ89032.1"/>
    <property type="molecule type" value="Genomic_DNA"/>
</dbReference>
<dbReference type="InterPro" id="IPR050378">
    <property type="entry name" value="Metallo-dep_Hydrolases_sf"/>
</dbReference>
<evidence type="ECO:0000256" key="4">
    <source>
        <dbReference type="ARBA" id="ARBA00022801"/>
    </source>
</evidence>